<dbReference type="InterPro" id="IPR046358">
    <property type="entry name" value="Flagellin_C"/>
</dbReference>
<dbReference type="PANTHER" id="PTHR42792:SF2">
    <property type="entry name" value="FLAGELLIN"/>
    <property type="match status" value="1"/>
</dbReference>
<sequence>MPQTINTNIASLNAQRNLNMSQGMLSVAMQRLSSGLRVNSAKDDAAGLAIAERMNTQVRGMTVAVRNANDGISLAQTAEGSLGKIGDMLQRMRELAVQGANGTNNVDDRSALNNEFLQLQTEIGRLVRNTTFNGSQILTGAATTYTFQVGANATTDDQIQVAVSDMLTTTTAAGKNDGALASVIDTTTTDILNLGAAGTGTTFDVYAGGTQGALDSLAKIDLALAQVNLARSTFGATQNRFDAVIANLQVAVENQAAARSRIMDADYAQETSSLSRAQILQQAGNAMVAQANQLPQQVLQLLKG</sequence>
<proteinExistence type="inferred from homology"/>
<dbReference type="RefSeq" id="WP_285983683.1">
    <property type="nucleotide sequence ID" value="NZ_JASVDS010000005.1"/>
</dbReference>
<organism evidence="6 7">
    <name type="scientific">Roseateles subflavus</name>
    <dbReference type="NCBI Taxonomy" id="3053353"/>
    <lineage>
        <taxon>Bacteria</taxon>
        <taxon>Pseudomonadati</taxon>
        <taxon>Pseudomonadota</taxon>
        <taxon>Betaproteobacteria</taxon>
        <taxon>Burkholderiales</taxon>
        <taxon>Sphaerotilaceae</taxon>
        <taxon>Roseateles</taxon>
    </lineage>
</organism>
<keyword evidence="6" id="KW-0969">Cilium</keyword>
<evidence type="ECO:0000313" key="6">
    <source>
        <dbReference type="EMBL" id="MDL5033599.1"/>
    </source>
</evidence>
<evidence type="ECO:0000313" key="7">
    <source>
        <dbReference type="Proteomes" id="UP001238603"/>
    </source>
</evidence>
<dbReference type="InterPro" id="IPR001492">
    <property type="entry name" value="Flagellin"/>
</dbReference>
<reference evidence="6 7" key="1">
    <citation type="submission" date="2023-06" db="EMBL/GenBank/DDBJ databases">
        <title>Pelomonas sp. APW6 16S ribosomal RNA gene genome sequencing and assembly.</title>
        <authorList>
            <person name="Woo H."/>
        </authorList>
    </citation>
    <scope>NUCLEOTIDE SEQUENCE [LARGE SCALE GENOMIC DNA]</scope>
    <source>
        <strain evidence="6 7">APW6</strain>
    </source>
</reference>
<keyword evidence="6" id="KW-0966">Cell projection</keyword>
<accession>A0ABT7LLB3</accession>
<keyword evidence="3" id="KW-0964">Secreted</keyword>
<feature type="domain" description="Flagellin N-terminal" evidence="4">
    <location>
        <begin position="5"/>
        <end position="143"/>
    </location>
</feature>
<dbReference type="Pfam" id="PF00700">
    <property type="entry name" value="Flagellin_C"/>
    <property type="match status" value="1"/>
</dbReference>
<dbReference type="PRINTS" id="PR00207">
    <property type="entry name" value="FLAGELLIN"/>
</dbReference>
<keyword evidence="7" id="KW-1185">Reference proteome</keyword>
<evidence type="ECO:0000256" key="2">
    <source>
        <dbReference type="ARBA" id="ARBA00023143"/>
    </source>
</evidence>
<evidence type="ECO:0000256" key="1">
    <source>
        <dbReference type="ARBA" id="ARBA00005709"/>
    </source>
</evidence>
<gene>
    <name evidence="6" type="ORF">QRD43_16925</name>
</gene>
<protein>
    <recommendedName>
        <fullName evidence="3">Flagellin</fullName>
    </recommendedName>
</protein>
<evidence type="ECO:0000259" key="5">
    <source>
        <dbReference type="Pfam" id="PF00700"/>
    </source>
</evidence>
<dbReference type="InterPro" id="IPR001029">
    <property type="entry name" value="Flagellin_N"/>
</dbReference>
<comment type="subcellular location">
    <subcellularLocation>
        <location evidence="3">Secreted</location>
    </subcellularLocation>
    <subcellularLocation>
        <location evidence="3">Bacterial flagellum</location>
    </subcellularLocation>
</comment>
<keyword evidence="6" id="KW-0282">Flagellum</keyword>
<evidence type="ECO:0000259" key="4">
    <source>
        <dbReference type="Pfam" id="PF00669"/>
    </source>
</evidence>
<comment type="caution">
    <text evidence="6">The sequence shown here is derived from an EMBL/GenBank/DDBJ whole genome shotgun (WGS) entry which is preliminary data.</text>
</comment>
<dbReference type="SUPFAM" id="SSF64518">
    <property type="entry name" value="Phase 1 flagellin"/>
    <property type="match status" value="1"/>
</dbReference>
<evidence type="ECO:0000256" key="3">
    <source>
        <dbReference type="RuleBase" id="RU362073"/>
    </source>
</evidence>
<dbReference type="Proteomes" id="UP001238603">
    <property type="component" value="Unassembled WGS sequence"/>
</dbReference>
<dbReference type="EMBL" id="JASVDS010000005">
    <property type="protein sequence ID" value="MDL5033599.1"/>
    <property type="molecule type" value="Genomic_DNA"/>
</dbReference>
<dbReference type="PANTHER" id="PTHR42792">
    <property type="entry name" value="FLAGELLIN"/>
    <property type="match status" value="1"/>
</dbReference>
<dbReference type="Gene3D" id="1.20.1330.10">
    <property type="entry name" value="f41 fragment of flagellin, N-terminal domain"/>
    <property type="match status" value="1"/>
</dbReference>
<keyword evidence="2 3" id="KW-0975">Bacterial flagellum</keyword>
<dbReference type="Pfam" id="PF00669">
    <property type="entry name" value="Flagellin_N"/>
    <property type="match status" value="1"/>
</dbReference>
<comment type="similarity">
    <text evidence="1 3">Belongs to the bacterial flagellin family.</text>
</comment>
<name>A0ABT7LLB3_9BURK</name>
<feature type="domain" description="Flagellin C-terminal" evidence="5">
    <location>
        <begin position="218"/>
        <end position="302"/>
    </location>
</feature>
<comment type="function">
    <text evidence="3">Flagellin is the subunit protein which polymerizes to form the filaments of bacterial flagella.</text>
</comment>